<reference evidence="1 2" key="1">
    <citation type="journal article" date="2010" name="Nature">
        <title>Genome sequence of the palaeopolyploid soybean.</title>
        <authorList>
            <person name="Schmutz J."/>
            <person name="Cannon S.B."/>
            <person name="Schlueter J."/>
            <person name="Ma J."/>
            <person name="Mitros T."/>
            <person name="Nelson W."/>
            <person name="Hyten D.L."/>
            <person name="Song Q."/>
            <person name="Thelen J.J."/>
            <person name="Cheng J."/>
            <person name="Xu D."/>
            <person name="Hellsten U."/>
            <person name="May G.D."/>
            <person name="Yu Y."/>
            <person name="Sakurai T."/>
            <person name="Umezawa T."/>
            <person name="Bhattacharyya M.K."/>
            <person name="Sandhu D."/>
            <person name="Valliyodan B."/>
            <person name="Lindquist E."/>
            <person name="Peto M."/>
            <person name="Grant D."/>
            <person name="Shu S."/>
            <person name="Goodstein D."/>
            <person name="Barry K."/>
            <person name="Futrell-Griggs M."/>
            <person name="Abernathy B."/>
            <person name="Du J."/>
            <person name="Tian Z."/>
            <person name="Zhu L."/>
            <person name="Gill N."/>
            <person name="Joshi T."/>
            <person name="Libault M."/>
            <person name="Sethuraman A."/>
            <person name="Zhang X.-C."/>
            <person name="Shinozaki K."/>
            <person name="Nguyen H.T."/>
            <person name="Wing R.A."/>
            <person name="Cregan P."/>
            <person name="Specht J."/>
            <person name="Grimwood J."/>
            <person name="Rokhsar D."/>
            <person name="Stacey G."/>
            <person name="Shoemaker R.C."/>
            <person name="Jackson S.A."/>
        </authorList>
    </citation>
    <scope>NUCLEOTIDE SEQUENCE</scope>
    <source>
        <strain evidence="2">cv. Williams 82</strain>
        <tissue evidence="1">Callus</tissue>
    </source>
</reference>
<dbReference type="Proteomes" id="UP000008827">
    <property type="component" value="Chromosome 17"/>
</dbReference>
<dbReference type="OMA" id="MEYGILM"/>
<protein>
    <recommendedName>
        <fullName evidence="4">No apical meristem-associated C-terminal domain-containing protein</fullName>
    </recommendedName>
</protein>
<organism evidence="1">
    <name type="scientific">Glycine max</name>
    <name type="common">Soybean</name>
    <name type="synonym">Glycine hispida</name>
    <dbReference type="NCBI Taxonomy" id="3847"/>
    <lineage>
        <taxon>Eukaryota</taxon>
        <taxon>Viridiplantae</taxon>
        <taxon>Streptophyta</taxon>
        <taxon>Embryophyta</taxon>
        <taxon>Tracheophyta</taxon>
        <taxon>Spermatophyta</taxon>
        <taxon>Magnoliopsida</taxon>
        <taxon>eudicotyledons</taxon>
        <taxon>Gunneridae</taxon>
        <taxon>Pentapetalae</taxon>
        <taxon>rosids</taxon>
        <taxon>fabids</taxon>
        <taxon>Fabales</taxon>
        <taxon>Fabaceae</taxon>
        <taxon>Papilionoideae</taxon>
        <taxon>50 kb inversion clade</taxon>
        <taxon>NPAAA clade</taxon>
        <taxon>indigoferoid/millettioid clade</taxon>
        <taxon>Phaseoleae</taxon>
        <taxon>Glycine</taxon>
        <taxon>Glycine subgen. Soja</taxon>
    </lineage>
</organism>
<accession>A0A0R0FEA7</accession>
<gene>
    <name evidence="1" type="ORF">GLYMA_17G162700</name>
</gene>
<dbReference type="InParanoid" id="A0A0R0FEA7"/>
<evidence type="ECO:0000313" key="1">
    <source>
        <dbReference type="EMBL" id="KRH04458.1"/>
    </source>
</evidence>
<evidence type="ECO:0000313" key="2">
    <source>
        <dbReference type="EnsemblPlants" id="KRH04458"/>
    </source>
</evidence>
<dbReference type="FunCoup" id="A0A0R0FEA7">
    <property type="interactions" value="78"/>
</dbReference>
<keyword evidence="3" id="KW-1185">Reference proteome</keyword>
<evidence type="ECO:0000313" key="3">
    <source>
        <dbReference type="Proteomes" id="UP000008827"/>
    </source>
</evidence>
<dbReference type="EnsemblPlants" id="KRH04458">
    <property type="protein sequence ID" value="KRH04458"/>
    <property type="gene ID" value="GLYMA_17G162700"/>
</dbReference>
<dbReference type="Gramene" id="KRH04458">
    <property type="protein sequence ID" value="KRH04458"/>
    <property type="gene ID" value="GLYMA_17G162700"/>
</dbReference>
<dbReference type="PANTHER" id="PTHR45023:SF4">
    <property type="entry name" value="GLYCINE-RICH PROTEIN-RELATED"/>
    <property type="match status" value="1"/>
</dbReference>
<dbReference type="PANTHER" id="PTHR45023">
    <property type="match status" value="1"/>
</dbReference>
<proteinExistence type="predicted"/>
<sequence length="205" mass="23584">MIKNAYNNDNVRQSGQFCEKNWTQLKSRWNRIYPPVQKFNGCYKQADKHKRSGSSENDAMADAHMIYSQDTGKIFKVEHCSKRTKVSASGNYSSSSNPKTLVEVEEYDTPSPISLPIGQKAAKRKSKGKESSNTLDLSGIESVMKDKNVNTSKLIQLKEAQERCLQEQERRMEYGILMKDTSNMSEQQRKDHAKYFDHIRKKLGY</sequence>
<reference evidence="2" key="2">
    <citation type="submission" date="2018-02" db="UniProtKB">
        <authorList>
            <consortium name="EnsemblPlants"/>
        </authorList>
    </citation>
    <scope>IDENTIFICATION</scope>
    <source>
        <strain evidence="2">Williams 82</strain>
    </source>
</reference>
<dbReference type="EMBL" id="CM000850">
    <property type="protein sequence ID" value="KRH04458.1"/>
    <property type="molecule type" value="Genomic_DNA"/>
</dbReference>
<reference evidence="1" key="3">
    <citation type="submission" date="2018-07" db="EMBL/GenBank/DDBJ databases">
        <title>WGS assembly of Glycine max.</title>
        <authorList>
            <person name="Schmutz J."/>
            <person name="Cannon S."/>
            <person name="Schlueter J."/>
            <person name="Ma J."/>
            <person name="Mitros T."/>
            <person name="Nelson W."/>
            <person name="Hyten D."/>
            <person name="Song Q."/>
            <person name="Thelen J."/>
            <person name="Cheng J."/>
            <person name="Xu D."/>
            <person name="Hellsten U."/>
            <person name="May G."/>
            <person name="Yu Y."/>
            <person name="Sakurai T."/>
            <person name="Umezawa T."/>
            <person name="Bhattacharyya M."/>
            <person name="Sandhu D."/>
            <person name="Valliyodan B."/>
            <person name="Lindquist E."/>
            <person name="Peto M."/>
            <person name="Grant D."/>
            <person name="Shu S."/>
            <person name="Goodstein D."/>
            <person name="Barry K."/>
            <person name="Futrell-Griggs M."/>
            <person name="Abernathy B."/>
            <person name="Du J."/>
            <person name="Tian Z."/>
            <person name="Zhu L."/>
            <person name="Gill N."/>
            <person name="Joshi T."/>
            <person name="Libault M."/>
            <person name="Sethuraman A."/>
            <person name="Zhang X."/>
            <person name="Shinozaki K."/>
            <person name="Nguyen H."/>
            <person name="Wing R."/>
            <person name="Cregan P."/>
            <person name="Specht J."/>
            <person name="Grimwood J."/>
            <person name="Rokhsar D."/>
            <person name="Stacey G."/>
            <person name="Shoemaker R."/>
            <person name="Jackson S."/>
        </authorList>
    </citation>
    <scope>NUCLEOTIDE SEQUENCE</scope>
    <source>
        <tissue evidence="1">Callus</tissue>
    </source>
</reference>
<name>A0A0R0FEA7_SOYBN</name>
<evidence type="ECO:0008006" key="4">
    <source>
        <dbReference type="Google" id="ProtNLM"/>
    </source>
</evidence>
<dbReference type="STRING" id="3847.A0A0R0FEA7"/>
<dbReference type="AlphaFoldDB" id="A0A0R0FEA7"/>